<sequence length="107" mass="12040">MCCIIFAANLFCNRGVMFVLTSLQQTCFASVLVDYALLLCRKFAAKLPHQVCHGKLISRKIKLAASVHAIWEQLHSKLVLQVGWSIMLCYFAGSSLQSCRIKFVMAR</sequence>
<organism evidence="1 2">
    <name type="scientific">Araneus ventricosus</name>
    <name type="common">Orbweaver spider</name>
    <name type="synonym">Epeira ventricosa</name>
    <dbReference type="NCBI Taxonomy" id="182803"/>
    <lineage>
        <taxon>Eukaryota</taxon>
        <taxon>Metazoa</taxon>
        <taxon>Ecdysozoa</taxon>
        <taxon>Arthropoda</taxon>
        <taxon>Chelicerata</taxon>
        <taxon>Arachnida</taxon>
        <taxon>Araneae</taxon>
        <taxon>Araneomorphae</taxon>
        <taxon>Entelegynae</taxon>
        <taxon>Araneoidea</taxon>
        <taxon>Araneidae</taxon>
        <taxon>Araneus</taxon>
    </lineage>
</organism>
<accession>A0A4Y2JE48</accession>
<reference evidence="1 2" key="1">
    <citation type="journal article" date="2019" name="Sci. Rep.">
        <title>Orb-weaving spider Araneus ventricosus genome elucidates the spidroin gene catalogue.</title>
        <authorList>
            <person name="Kono N."/>
            <person name="Nakamura H."/>
            <person name="Ohtoshi R."/>
            <person name="Moran D.A.P."/>
            <person name="Shinohara A."/>
            <person name="Yoshida Y."/>
            <person name="Fujiwara M."/>
            <person name="Mori M."/>
            <person name="Tomita M."/>
            <person name="Arakawa K."/>
        </authorList>
    </citation>
    <scope>NUCLEOTIDE SEQUENCE [LARGE SCALE GENOMIC DNA]</scope>
</reference>
<evidence type="ECO:0000313" key="2">
    <source>
        <dbReference type="Proteomes" id="UP000499080"/>
    </source>
</evidence>
<name>A0A4Y2JE48_ARAVE</name>
<dbReference type="AlphaFoldDB" id="A0A4Y2JE48"/>
<dbReference type="Proteomes" id="UP000499080">
    <property type="component" value="Unassembled WGS sequence"/>
</dbReference>
<keyword evidence="2" id="KW-1185">Reference proteome</keyword>
<evidence type="ECO:0000313" key="1">
    <source>
        <dbReference type="EMBL" id="GBM88581.1"/>
    </source>
</evidence>
<proteinExistence type="predicted"/>
<protein>
    <submittedName>
        <fullName evidence="1">Uncharacterized protein</fullName>
    </submittedName>
</protein>
<gene>
    <name evidence="1" type="ORF">AVEN_62916_1</name>
</gene>
<comment type="caution">
    <text evidence="1">The sequence shown here is derived from an EMBL/GenBank/DDBJ whole genome shotgun (WGS) entry which is preliminary data.</text>
</comment>
<dbReference type="EMBL" id="BGPR01190018">
    <property type="protein sequence ID" value="GBM88581.1"/>
    <property type="molecule type" value="Genomic_DNA"/>
</dbReference>